<organism evidence="6 7">
    <name type="scientific">Campylobacter cuniculorum DSM 23162 = LMG 24588</name>
    <dbReference type="NCBI Taxonomy" id="1121267"/>
    <lineage>
        <taxon>Bacteria</taxon>
        <taxon>Pseudomonadati</taxon>
        <taxon>Campylobacterota</taxon>
        <taxon>Epsilonproteobacteria</taxon>
        <taxon>Campylobacterales</taxon>
        <taxon>Campylobacteraceae</taxon>
        <taxon>Campylobacter</taxon>
    </lineage>
</organism>
<keyword evidence="3 5" id="KW-0408">Iron</keyword>
<proteinExistence type="inferred from homology"/>
<evidence type="ECO:0000313" key="7">
    <source>
        <dbReference type="Proteomes" id="UP000192902"/>
    </source>
</evidence>
<dbReference type="AlphaFoldDB" id="A0A1W6BWP8"/>
<keyword evidence="5 6" id="KW-0560">Oxidoreductase</keyword>
<dbReference type="GO" id="GO:0046872">
    <property type="term" value="F:metal ion binding"/>
    <property type="evidence" value="ECO:0007669"/>
    <property type="project" value="UniProtKB-KW"/>
</dbReference>
<feature type="binding site" evidence="5">
    <location>
        <position position="120"/>
    </location>
    <ligand>
        <name>dimethylallyl diphosphate</name>
        <dbReference type="ChEBI" id="CHEBI:57623"/>
    </ligand>
</feature>
<evidence type="ECO:0000256" key="2">
    <source>
        <dbReference type="ARBA" id="ARBA00022723"/>
    </source>
</evidence>
<name>A0A1W6BWP8_9BACT</name>
<keyword evidence="4 5" id="KW-0411">Iron-sulfur</keyword>
<comment type="pathway">
    <text evidence="5">Isoprenoid biosynthesis; isopentenyl diphosphate biosynthesis via DXP pathway; isopentenyl diphosphate from 1-deoxy-D-xylulose 5-phosphate: step 6/6.</text>
</comment>
<evidence type="ECO:0000256" key="3">
    <source>
        <dbReference type="ARBA" id="ARBA00023004"/>
    </source>
</evidence>
<dbReference type="PANTHER" id="PTHR30426">
    <property type="entry name" value="4-HYDROXY-3-METHYLBUT-2-ENYL DIPHOSPHATE REDUCTASE"/>
    <property type="match status" value="1"/>
</dbReference>
<dbReference type="KEGG" id="ccun:CCUN_0918"/>
<dbReference type="Pfam" id="PF02401">
    <property type="entry name" value="LYTB"/>
    <property type="match status" value="1"/>
</dbReference>
<evidence type="ECO:0000256" key="4">
    <source>
        <dbReference type="ARBA" id="ARBA00023014"/>
    </source>
</evidence>
<dbReference type="CDD" id="cd13944">
    <property type="entry name" value="lytB_ispH"/>
    <property type="match status" value="1"/>
</dbReference>
<feature type="binding site" evidence="5">
    <location>
        <position position="258"/>
    </location>
    <ligand>
        <name>isopentenyl diphosphate</name>
        <dbReference type="ChEBI" id="CHEBI:128769"/>
    </ligand>
</feature>
<gene>
    <name evidence="5 6" type="primary">ispH</name>
    <name evidence="6" type="ORF">CCUN_0918</name>
</gene>
<keyword evidence="5" id="KW-0414">Isoprene biosynthesis</keyword>
<keyword evidence="2 5" id="KW-0479">Metal-binding</keyword>
<dbReference type="EMBL" id="CP020867">
    <property type="protein sequence ID" value="ARJ56526.1"/>
    <property type="molecule type" value="Genomic_DNA"/>
</dbReference>
<feature type="binding site" evidence="5">
    <location>
        <position position="214"/>
    </location>
    <ligand>
        <name>dimethylallyl diphosphate</name>
        <dbReference type="ChEBI" id="CHEBI:57623"/>
    </ligand>
</feature>
<evidence type="ECO:0000256" key="5">
    <source>
        <dbReference type="HAMAP-Rule" id="MF_00191"/>
    </source>
</evidence>
<dbReference type="UniPathway" id="UPA00056">
    <property type="reaction ID" value="UER00097"/>
</dbReference>
<feature type="binding site" evidence="5">
    <location>
        <position position="120"/>
    </location>
    <ligand>
        <name>(2E)-4-hydroxy-3-methylbut-2-enyl diphosphate</name>
        <dbReference type="ChEBI" id="CHEBI:128753"/>
    </ligand>
</feature>
<dbReference type="Proteomes" id="UP000192902">
    <property type="component" value="Chromosome"/>
</dbReference>
<feature type="binding site" evidence="5">
    <location>
        <position position="186"/>
    </location>
    <ligand>
        <name>[4Fe-4S] cluster</name>
        <dbReference type="ChEBI" id="CHEBI:49883"/>
    </ligand>
</feature>
<dbReference type="OrthoDB" id="9804068at2"/>
<sequence length="274" mass="31093">MIIELAKNYGFCFGVKRAIKKAEQIKDAATIGPLIHNNEEISRLQKKFNVKTLQNITDLTNEKKAIIRTHGITKQDLAELQKKNIEIFDATCPFVTKPQQLCEQMSKEGYEVVIFGDENHPEVKGVKSYVSTKAYVVLDKSELEDLKLPHKIAVVSQTTKKVEQFMELVNFLMLKVKEVRVFNTICDATFKNQAAITELSKKSDIIIIVGGKNSANTKQLFLIAKNYCEDSYLIETQDELEKSWFKDKKHCGISAGASTPDWIIKEVVDKIKAF</sequence>
<evidence type="ECO:0000313" key="6">
    <source>
        <dbReference type="EMBL" id="ARJ56526.1"/>
    </source>
</evidence>
<feature type="binding site" evidence="5">
    <location>
        <position position="36"/>
    </location>
    <ligand>
        <name>dimethylallyl diphosphate</name>
        <dbReference type="ChEBI" id="CHEBI:57623"/>
    </ligand>
</feature>
<feature type="binding site" evidence="5">
    <location>
        <position position="120"/>
    </location>
    <ligand>
        <name>isopentenyl diphosphate</name>
        <dbReference type="ChEBI" id="CHEBI:128769"/>
    </ligand>
</feature>
<comment type="caution">
    <text evidence="5">Lacks conserved residue(s) required for the propagation of feature annotation.</text>
</comment>
<feature type="binding site" evidence="5">
    <location>
        <position position="258"/>
    </location>
    <ligand>
        <name>(2E)-4-hydroxy-3-methylbut-2-enyl diphosphate</name>
        <dbReference type="ChEBI" id="CHEBI:128753"/>
    </ligand>
</feature>
<dbReference type="Gene3D" id="3.40.50.11270">
    <property type="match status" value="1"/>
</dbReference>
<dbReference type="eggNOG" id="COG0761">
    <property type="taxonomic scope" value="Bacteria"/>
</dbReference>
<feature type="binding site" evidence="5">
    <location>
        <position position="214"/>
    </location>
    <ligand>
        <name>isopentenyl diphosphate</name>
        <dbReference type="ChEBI" id="CHEBI:128769"/>
    </ligand>
</feature>
<dbReference type="GO" id="GO:0016114">
    <property type="term" value="P:terpenoid biosynthetic process"/>
    <property type="evidence" value="ECO:0007669"/>
    <property type="project" value="UniProtKB-UniRule"/>
</dbReference>
<dbReference type="GO" id="GO:0050992">
    <property type="term" value="P:dimethylallyl diphosphate biosynthetic process"/>
    <property type="evidence" value="ECO:0007669"/>
    <property type="project" value="UniProtKB-UniRule"/>
</dbReference>
<feature type="binding site" evidence="5">
    <location>
        <position position="92"/>
    </location>
    <ligand>
        <name>[4Fe-4S] cluster</name>
        <dbReference type="ChEBI" id="CHEBI:49883"/>
    </ligand>
</feature>
<feature type="binding site" evidence="5">
    <location>
        <position position="158"/>
    </location>
    <ligand>
        <name>(2E)-4-hydroxy-3-methylbut-2-enyl diphosphate</name>
        <dbReference type="ChEBI" id="CHEBI:128753"/>
    </ligand>
</feature>
<feature type="binding site" evidence="5">
    <location>
        <position position="214"/>
    </location>
    <ligand>
        <name>(2E)-4-hydroxy-3-methylbut-2-enyl diphosphate</name>
        <dbReference type="ChEBI" id="CHEBI:128753"/>
    </ligand>
</feature>
<comment type="similarity">
    <text evidence="5">Belongs to the IspH family.</text>
</comment>
<dbReference type="RefSeq" id="WP_027306436.1">
    <property type="nucleotide sequence ID" value="NZ_CP020867.1"/>
</dbReference>
<feature type="binding site" evidence="5">
    <location>
        <position position="36"/>
    </location>
    <ligand>
        <name>isopentenyl diphosphate</name>
        <dbReference type="ChEBI" id="CHEBI:128769"/>
    </ligand>
</feature>
<comment type="catalytic activity">
    <reaction evidence="5">
        <text>dimethylallyl diphosphate + 2 oxidized [2Fe-2S]-[ferredoxin] + H2O = (2E)-4-hydroxy-3-methylbut-2-enyl diphosphate + 2 reduced [2Fe-2S]-[ferredoxin] + 2 H(+)</text>
        <dbReference type="Rhea" id="RHEA:24825"/>
        <dbReference type="Rhea" id="RHEA-COMP:10000"/>
        <dbReference type="Rhea" id="RHEA-COMP:10001"/>
        <dbReference type="ChEBI" id="CHEBI:15377"/>
        <dbReference type="ChEBI" id="CHEBI:15378"/>
        <dbReference type="ChEBI" id="CHEBI:33737"/>
        <dbReference type="ChEBI" id="CHEBI:33738"/>
        <dbReference type="ChEBI" id="CHEBI:57623"/>
        <dbReference type="ChEBI" id="CHEBI:128753"/>
        <dbReference type="EC" id="1.17.7.4"/>
    </reaction>
</comment>
<evidence type="ECO:0000256" key="1">
    <source>
        <dbReference type="ARBA" id="ARBA00022485"/>
    </source>
</evidence>
<dbReference type="NCBIfam" id="NF002187">
    <property type="entry name" value="PRK01045.1-1"/>
    <property type="match status" value="1"/>
</dbReference>
<dbReference type="GO" id="GO:0051539">
    <property type="term" value="F:4 iron, 4 sulfur cluster binding"/>
    <property type="evidence" value="ECO:0007669"/>
    <property type="project" value="UniProtKB-UniRule"/>
</dbReference>
<feature type="binding site" evidence="5">
    <location>
        <position position="216"/>
    </location>
    <ligand>
        <name>(2E)-4-hydroxy-3-methylbut-2-enyl diphosphate</name>
        <dbReference type="ChEBI" id="CHEBI:128753"/>
    </ligand>
</feature>
<feature type="active site" description="Proton donor" evidence="5">
    <location>
        <position position="122"/>
    </location>
</feature>
<keyword evidence="1 5" id="KW-0004">4Fe-4S</keyword>
<comment type="pathway">
    <text evidence="5">Isoprenoid biosynthesis; dimethylallyl diphosphate biosynthesis; dimethylallyl diphosphate from (2E)-4-hydroxy-3-methylbutenyl diphosphate: step 1/1.</text>
</comment>
<comment type="cofactor">
    <cofactor evidence="5">
        <name>[4Fe-4S] cluster</name>
        <dbReference type="ChEBI" id="CHEBI:49883"/>
    </cofactor>
    <text evidence="5">Binds 1 [4Fe-4S] cluster per subunit.</text>
</comment>
<feature type="binding site" evidence="5">
    <location>
        <position position="216"/>
    </location>
    <ligand>
        <name>dimethylallyl diphosphate</name>
        <dbReference type="ChEBI" id="CHEBI:57623"/>
    </ligand>
</feature>
<dbReference type="EC" id="1.17.7.4" evidence="5"/>
<comment type="function">
    <text evidence="5">Catalyzes the conversion of 1-hydroxy-2-methyl-2-(E)-butenyl 4-diphosphate (HMBPP) into a mixture of isopentenyl diphosphate (IPP) and dimethylallyl diphosphate (DMAPP). Acts in the terminal step of the DOXP/MEP pathway for isoprenoid precursor biosynthesis.</text>
</comment>
<dbReference type="HAMAP" id="MF_00191">
    <property type="entry name" value="IspH"/>
    <property type="match status" value="1"/>
</dbReference>
<feature type="binding site" evidence="5">
    <location>
        <position position="36"/>
    </location>
    <ligand>
        <name>(2E)-4-hydroxy-3-methylbut-2-enyl diphosphate</name>
        <dbReference type="ChEBI" id="CHEBI:128753"/>
    </ligand>
</feature>
<dbReference type="STRING" id="1121267.CCUN_0918"/>
<protein>
    <recommendedName>
        <fullName evidence="5">4-hydroxy-3-methylbut-2-enyl diphosphate reductase</fullName>
        <shortName evidence="5">HMBPP reductase</shortName>
        <ecNumber evidence="5">1.17.7.4</ecNumber>
    </recommendedName>
</protein>
<feature type="binding site" evidence="5">
    <location>
        <position position="70"/>
    </location>
    <ligand>
        <name>dimethylallyl diphosphate</name>
        <dbReference type="ChEBI" id="CHEBI:57623"/>
    </ligand>
</feature>
<dbReference type="InterPro" id="IPR003451">
    <property type="entry name" value="LytB/IspH"/>
</dbReference>
<feature type="binding site" evidence="5">
    <location>
        <position position="70"/>
    </location>
    <ligand>
        <name>isopentenyl diphosphate</name>
        <dbReference type="ChEBI" id="CHEBI:128769"/>
    </ligand>
</feature>
<feature type="binding site" evidence="5">
    <location>
        <position position="12"/>
    </location>
    <ligand>
        <name>[4Fe-4S] cluster</name>
        <dbReference type="ChEBI" id="CHEBI:49883"/>
    </ligand>
</feature>
<reference evidence="6 7" key="1">
    <citation type="submission" date="2017-04" db="EMBL/GenBank/DDBJ databases">
        <title>Complete genome sequence of the Campylobacter cuniculorum type strain LMG24588.</title>
        <authorList>
            <person name="Miller W.G."/>
            <person name="Yee E."/>
            <person name="Revez J."/>
            <person name="Bono J.L."/>
            <person name="Rossi M."/>
        </authorList>
    </citation>
    <scope>NUCLEOTIDE SEQUENCE [LARGE SCALE GENOMIC DNA]</scope>
    <source>
        <strain evidence="6 7">LMG 24588</strain>
    </source>
</reference>
<dbReference type="UniPathway" id="UPA00059">
    <property type="reaction ID" value="UER00105"/>
</dbReference>
<dbReference type="GO" id="GO:0051745">
    <property type="term" value="F:4-hydroxy-3-methylbut-2-enyl diphosphate reductase activity"/>
    <property type="evidence" value="ECO:0007669"/>
    <property type="project" value="UniProtKB-UniRule"/>
</dbReference>
<dbReference type="NCBIfam" id="TIGR00216">
    <property type="entry name" value="ispH_lytB"/>
    <property type="match status" value="1"/>
</dbReference>
<accession>A0A1W6BWP8</accession>
<comment type="catalytic activity">
    <reaction evidence="5">
        <text>isopentenyl diphosphate + 2 oxidized [2Fe-2S]-[ferredoxin] + H2O = (2E)-4-hydroxy-3-methylbut-2-enyl diphosphate + 2 reduced [2Fe-2S]-[ferredoxin] + 2 H(+)</text>
        <dbReference type="Rhea" id="RHEA:24488"/>
        <dbReference type="Rhea" id="RHEA-COMP:10000"/>
        <dbReference type="Rhea" id="RHEA-COMP:10001"/>
        <dbReference type="ChEBI" id="CHEBI:15377"/>
        <dbReference type="ChEBI" id="CHEBI:15378"/>
        <dbReference type="ChEBI" id="CHEBI:33737"/>
        <dbReference type="ChEBI" id="CHEBI:33738"/>
        <dbReference type="ChEBI" id="CHEBI:128753"/>
        <dbReference type="ChEBI" id="CHEBI:128769"/>
        <dbReference type="EC" id="1.17.7.4"/>
    </reaction>
</comment>
<feature type="binding site" evidence="5">
    <location>
        <position position="258"/>
    </location>
    <ligand>
        <name>dimethylallyl diphosphate</name>
        <dbReference type="ChEBI" id="CHEBI:57623"/>
    </ligand>
</feature>
<feature type="binding site" evidence="5">
    <location>
        <position position="216"/>
    </location>
    <ligand>
        <name>isopentenyl diphosphate</name>
        <dbReference type="ChEBI" id="CHEBI:128769"/>
    </ligand>
</feature>
<dbReference type="PANTHER" id="PTHR30426:SF0">
    <property type="entry name" value="4-HYDROXY-3-METHYLBUT-2-ENYL DIPHOSPHATE REDUCTASE"/>
    <property type="match status" value="1"/>
</dbReference>
<feature type="binding site" evidence="5">
    <location>
        <position position="70"/>
    </location>
    <ligand>
        <name>(2E)-4-hydroxy-3-methylbut-2-enyl diphosphate</name>
        <dbReference type="ChEBI" id="CHEBI:128753"/>
    </ligand>
</feature>
<dbReference type="GO" id="GO:0019288">
    <property type="term" value="P:isopentenyl diphosphate biosynthetic process, methylerythritol 4-phosphate pathway"/>
    <property type="evidence" value="ECO:0007669"/>
    <property type="project" value="UniProtKB-UniRule"/>
</dbReference>
<dbReference type="Gene3D" id="3.40.1010.20">
    <property type="entry name" value="4-hydroxy-3-methylbut-2-enyl diphosphate reductase, catalytic domain"/>
    <property type="match status" value="2"/>
</dbReference>